<keyword evidence="4" id="KW-1185">Reference proteome</keyword>
<dbReference type="EC" id="2.7.13.3" evidence="3"/>
<evidence type="ECO:0000259" key="2">
    <source>
        <dbReference type="Pfam" id="PF13581"/>
    </source>
</evidence>
<keyword evidence="3" id="KW-0808">Transferase</keyword>
<dbReference type="GO" id="GO:0005524">
    <property type="term" value="F:ATP binding"/>
    <property type="evidence" value="ECO:0007669"/>
    <property type="project" value="UniProtKB-KW"/>
</dbReference>
<dbReference type="InterPro" id="IPR003594">
    <property type="entry name" value="HATPase_dom"/>
</dbReference>
<organism evidence="3 4">
    <name type="scientific">Variovorax ureilyticus</name>
    <dbReference type="NCBI Taxonomy" id="1836198"/>
    <lineage>
        <taxon>Bacteria</taxon>
        <taxon>Pseudomonadati</taxon>
        <taxon>Pseudomonadota</taxon>
        <taxon>Betaproteobacteria</taxon>
        <taxon>Burkholderiales</taxon>
        <taxon>Comamonadaceae</taxon>
        <taxon>Variovorax</taxon>
    </lineage>
</organism>
<dbReference type="Proteomes" id="UP001365846">
    <property type="component" value="Unassembled WGS sequence"/>
</dbReference>
<evidence type="ECO:0000256" key="1">
    <source>
        <dbReference type="ARBA" id="ARBA00022527"/>
    </source>
</evidence>
<keyword evidence="3" id="KW-0547">Nucleotide-binding</keyword>
<proteinExistence type="predicted"/>
<dbReference type="PANTHER" id="PTHR35526">
    <property type="entry name" value="ANTI-SIGMA-F FACTOR RSBW-RELATED"/>
    <property type="match status" value="1"/>
</dbReference>
<dbReference type="GO" id="GO:0004673">
    <property type="term" value="F:protein histidine kinase activity"/>
    <property type="evidence" value="ECO:0007669"/>
    <property type="project" value="UniProtKB-EC"/>
</dbReference>
<sequence>MAAAAGEPRASLIVDNALCELPRISAWVHDWAEGQHLPERVAHNLDLCSTEVVTNIMTHAAGEGAQSILLRLGWQGDEVALEVVDEGREFDLRQVPEPVRPTTLRDAKVGGWGIPMVRHFSDGVRYRHEDGCNRLTLFFRAAAPP</sequence>
<reference evidence="3 4" key="1">
    <citation type="submission" date="2024-03" db="EMBL/GenBank/DDBJ databases">
        <title>Novel species of the genus Variovorax.</title>
        <authorList>
            <person name="Liu Q."/>
            <person name="Xin Y.-H."/>
        </authorList>
    </citation>
    <scope>NUCLEOTIDE SEQUENCE [LARGE SCALE GENOMIC DNA]</scope>
    <source>
        <strain evidence="3 4">KACC 18899</strain>
    </source>
</reference>
<comment type="caution">
    <text evidence="3">The sequence shown here is derived from an EMBL/GenBank/DDBJ whole genome shotgun (WGS) entry which is preliminary data.</text>
</comment>
<dbReference type="SUPFAM" id="SSF55874">
    <property type="entry name" value="ATPase domain of HSP90 chaperone/DNA topoisomerase II/histidine kinase"/>
    <property type="match status" value="1"/>
</dbReference>
<keyword evidence="3" id="KW-0067">ATP-binding</keyword>
<gene>
    <name evidence="3" type="ORF">WKW77_16660</name>
</gene>
<name>A0ABU8VI96_9BURK</name>
<dbReference type="InterPro" id="IPR036890">
    <property type="entry name" value="HATPase_C_sf"/>
</dbReference>
<dbReference type="InterPro" id="IPR050267">
    <property type="entry name" value="Anti-sigma-factor_SerPK"/>
</dbReference>
<evidence type="ECO:0000313" key="4">
    <source>
        <dbReference type="Proteomes" id="UP001365846"/>
    </source>
</evidence>
<protein>
    <submittedName>
        <fullName evidence="3">ATP-binding protein</fullName>
        <ecNumber evidence="3">2.7.13.3</ecNumber>
    </submittedName>
</protein>
<dbReference type="Gene3D" id="3.30.565.10">
    <property type="entry name" value="Histidine kinase-like ATPase, C-terminal domain"/>
    <property type="match status" value="1"/>
</dbReference>
<keyword evidence="1" id="KW-0418">Kinase</keyword>
<accession>A0ABU8VI96</accession>
<dbReference type="RefSeq" id="WP_340357961.1">
    <property type="nucleotide sequence ID" value="NZ_JBBKZU010000006.1"/>
</dbReference>
<dbReference type="CDD" id="cd16936">
    <property type="entry name" value="HATPase_RsbW-like"/>
    <property type="match status" value="1"/>
</dbReference>
<feature type="domain" description="Histidine kinase/HSP90-like ATPase" evidence="2">
    <location>
        <begin position="20"/>
        <end position="137"/>
    </location>
</feature>
<dbReference type="Pfam" id="PF13581">
    <property type="entry name" value="HATPase_c_2"/>
    <property type="match status" value="1"/>
</dbReference>
<keyword evidence="1" id="KW-0723">Serine/threonine-protein kinase</keyword>
<evidence type="ECO:0000313" key="3">
    <source>
        <dbReference type="EMBL" id="MEJ8812720.1"/>
    </source>
</evidence>
<dbReference type="EMBL" id="JBBKZU010000006">
    <property type="protein sequence ID" value="MEJ8812720.1"/>
    <property type="molecule type" value="Genomic_DNA"/>
</dbReference>